<organism evidence="2 3">
    <name type="scientific">Marinobacterium stanieri</name>
    <dbReference type="NCBI Taxonomy" id="49186"/>
    <lineage>
        <taxon>Bacteria</taxon>
        <taxon>Pseudomonadati</taxon>
        <taxon>Pseudomonadota</taxon>
        <taxon>Gammaproteobacteria</taxon>
        <taxon>Oceanospirillales</taxon>
        <taxon>Oceanospirillaceae</taxon>
        <taxon>Marinobacterium</taxon>
    </lineage>
</organism>
<dbReference type="RefSeq" id="WP_076460498.1">
    <property type="nucleotide sequence ID" value="NZ_FTMN01000001.1"/>
</dbReference>
<dbReference type="STRING" id="49186.SAMN05421647_101478"/>
<dbReference type="eggNOG" id="COG1335">
    <property type="taxonomic scope" value="Bacteria"/>
</dbReference>
<evidence type="ECO:0000313" key="2">
    <source>
        <dbReference type="EMBL" id="SIP94139.1"/>
    </source>
</evidence>
<protein>
    <submittedName>
        <fullName evidence="2">Nicotinamidase-related amidase</fullName>
    </submittedName>
</protein>
<dbReference type="EMBL" id="FTMN01000001">
    <property type="protein sequence ID" value="SIP94139.1"/>
    <property type="molecule type" value="Genomic_DNA"/>
</dbReference>
<name>A0A1N6NPX8_9GAMM</name>
<dbReference type="AlphaFoldDB" id="A0A1N6NPX8"/>
<dbReference type="PANTHER" id="PTHR14119:SF3">
    <property type="entry name" value="ISOCHORISMATASE DOMAIN-CONTAINING PROTEIN 2"/>
    <property type="match status" value="1"/>
</dbReference>
<dbReference type="InterPro" id="IPR000868">
    <property type="entry name" value="Isochorismatase-like_dom"/>
</dbReference>
<proteinExistence type="predicted"/>
<feature type="domain" description="Isochorismatase-like" evidence="1">
    <location>
        <begin position="8"/>
        <end position="157"/>
    </location>
</feature>
<dbReference type="PANTHER" id="PTHR14119">
    <property type="entry name" value="HYDROLASE"/>
    <property type="match status" value="1"/>
</dbReference>
<sequence length="181" mass="20655">MLLDKNKSVLIVIDVQAKLLPGVHEQQRLVDNCKWLTRLAQLMEVPVIGSEQYPQGLGHTEESLRELVGAEQLFGKAHFACIDDPEFGSAFRDLDRKQAILCGMESQACVMQSALRLLEEGYEVFVVADSISARNPFDTEIALRRMEKEGVKLITREMVGFEWMRRSDVTQFKAFSMEFLR</sequence>
<evidence type="ECO:0000259" key="1">
    <source>
        <dbReference type="Pfam" id="PF00857"/>
    </source>
</evidence>
<evidence type="ECO:0000313" key="3">
    <source>
        <dbReference type="Proteomes" id="UP000186895"/>
    </source>
</evidence>
<keyword evidence="3" id="KW-1185">Reference proteome</keyword>
<dbReference type="Gene3D" id="3.40.50.850">
    <property type="entry name" value="Isochorismatase-like"/>
    <property type="match status" value="1"/>
</dbReference>
<dbReference type="Pfam" id="PF00857">
    <property type="entry name" value="Isochorismatase"/>
    <property type="match status" value="1"/>
</dbReference>
<dbReference type="Proteomes" id="UP000186895">
    <property type="component" value="Unassembled WGS sequence"/>
</dbReference>
<dbReference type="CDD" id="cd01012">
    <property type="entry name" value="YcaC_related"/>
    <property type="match status" value="1"/>
</dbReference>
<dbReference type="SUPFAM" id="SSF52499">
    <property type="entry name" value="Isochorismatase-like hydrolases"/>
    <property type="match status" value="1"/>
</dbReference>
<reference evidence="2 3" key="1">
    <citation type="submission" date="2017-01" db="EMBL/GenBank/DDBJ databases">
        <authorList>
            <person name="Mah S.A."/>
            <person name="Swanson W.J."/>
            <person name="Moy G.W."/>
            <person name="Vacquier V.D."/>
        </authorList>
    </citation>
    <scope>NUCLEOTIDE SEQUENCE [LARGE SCALE GENOMIC DNA]</scope>
    <source>
        <strain evidence="2 3">DSM 7027</strain>
    </source>
</reference>
<dbReference type="InterPro" id="IPR050993">
    <property type="entry name" value="Isochorismatase_domain"/>
</dbReference>
<accession>A0A1N6NPX8</accession>
<gene>
    <name evidence="2" type="ORF">SAMN05421647_101478</name>
</gene>
<dbReference type="InterPro" id="IPR036380">
    <property type="entry name" value="Isochorismatase-like_sf"/>
</dbReference>